<gene>
    <name evidence="2" type="ORF">CHX27_00190</name>
</gene>
<feature type="transmembrane region" description="Helical" evidence="1">
    <location>
        <begin position="80"/>
        <end position="98"/>
    </location>
</feature>
<feature type="transmembrane region" description="Helical" evidence="1">
    <location>
        <begin position="48"/>
        <end position="73"/>
    </location>
</feature>
<evidence type="ECO:0000313" key="2">
    <source>
        <dbReference type="EMBL" id="OYQ51767.1"/>
    </source>
</evidence>
<dbReference type="AlphaFoldDB" id="A0A256ADJ6"/>
<feature type="transmembrane region" description="Helical" evidence="1">
    <location>
        <begin position="104"/>
        <end position="123"/>
    </location>
</feature>
<proteinExistence type="predicted"/>
<organism evidence="2 3">
    <name type="scientific">Flavobacterium aurantiibacter</name>
    <dbReference type="NCBI Taxonomy" id="2023067"/>
    <lineage>
        <taxon>Bacteria</taxon>
        <taxon>Pseudomonadati</taxon>
        <taxon>Bacteroidota</taxon>
        <taxon>Flavobacteriia</taxon>
        <taxon>Flavobacteriales</taxon>
        <taxon>Flavobacteriaceae</taxon>
        <taxon>Flavobacterium</taxon>
    </lineage>
</organism>
<dbReference type="Proteomes" id="UP000216035">
    <property type="component" value="Unassembled WGS sequence"/>
</dbReference>
<keyword evidence="1" id="KW-0472">Membrane</keyword>
<name>A0A256ADJ6_9FLAO</name>
<evidence type="ECO:0000256" key="1">
    <source>
        <dbReference type="SAM" id="Phobius"/>
    </source>
</evidence>
<dbReference type="EMBL" id="NOXX01000020">
    <property type="protein sequence ID" value="OYQ51767.1"/>
    <property type="molecule type" value="Genomic_DNA"/>
</dbReference>
<evidence type="ECO:0000313" key="3">
    <source>
        <dbReference type="Proteomes" id="UP000216035"/>
    </source>
</evidence>
<keyword evidence="1" id="KW-1133">Transmembrane helix</keyword>
<reference evidence="2 3" key="1">
    <citation type="submission" date="2017-07" db="EMBL/GenBank/DDBJ databases">
        <title>Flavobacterium cyanobacteriorum sp. nov., isolated from cyanobacterial aggregates in a eutrophic lake.</title>
        <authorList>
            <person name="Cai H."/>
        </authorList>
    </citation>
    <scope>NUCLEOTIDE SEQUENCE [LARGE SCALE GENOMIC DNA]</scope>
    <source>
        <strain evidence="2 3">TH167</strain>
    </source>
</reference>
<protein>
    <submittedName>
        <fullName evidence="2">Uncharacterized protein</fullName>
    </submittedName>
</protein>
<accession>A0A256ADJ6</accession>
<comment type="caution">
    <text evidence="2">The sequence shown here is derived from an EMBL/GenBank/DDBJ whole genome shotgun (WGS) entry which is preliminary data.</text>
</comment>
<keyword evidence="1" id="KW-0812">Transmembrane</keyword>
<keyword evidence="3" id="KW-1185">Reference proteome</keyword>
<sequence>MAHVNMETRHFKSLILVSFLAILTPGAHVSLPNAILLPLLLLQSAWQLFATSVSSAIIFDFALALVLCCSLVLTLLRNKLLTLVAIVIQISWLAYTFQIKYLEYWYYTIPATTYCLLTLFLLIKTIRILLKGSARNVSS</sequence>